<dbReference type="Proteomes" id="UP001259832">
    <property type="component" value="Unassembled WGS sequence"/>
</dbReference>
<dbReference type="AlphaFoldDB" id="A0AAD9GM31"/>
<gene>
    <name evidence="1" type="ORF">P3T76_007630</name>
    <name evidence="2" type="ORF">P3T76_007631</name>
</gene>
<sequence>MEEDTRQLRVEVRKIEQRRSEIMSCIPTKNNVWSVVSEFFHLFRNGIPQLDLLTPTVQLDFVRATMAPNVRCGQERCGAEALIDAWCRLSFWFPNVEVKLQRLDKYSDSLLVATITTSLTITERTLCNVFPHLWTNTSADKREDTLPLARRLLGERIVLQGSIAFEWDSGYGRVTSIITASDMLTPVRRLVGSLENASRVFEHSLISPDFQW</sequence>
<name>A0AAD9GM31_9STRA</name>
<protein>
    <recommendedName>
        <fullName evidence="4">Bzip transcription factor</fullName>
    </recommendedName>
</protein>
<keyword evidence="3" id="KW-1185">Reference proteome</keyword>
<evidence type="ECO:0000313" key="1">
    <source>
        <dbReference type="EMBL" id="KAK1940924.1"/>
    </source>
</evidence>
<evidence type="ECO:0000313" key="2">
    <source>
        <dbReference type="EMBL" id="KAK1940925.1"/>
    </source>
</evidence>
<comment type="caution">
    <text evidence="1">The sequence shown here is derived from an EMBL/GenBank/DDBJ whole genome shotgun (WGS) entry which is preliminary data.</text>
</comment>
<dbReference type="EMBL" id="JASMQC010000013">
    <property type="protein sequence ID" value="KAK1940925.1"/>
    <property type="molecule type" value="Genomic_DNA"/>
</dbReference>
<proteinExistence type="predicted"/>
<reference evidence="1" key="1">
    <citation type="submission" date="2023-08" db="EMBL/GenBank/DDBJ databases">
        <title>Reference Genome Resource for the Citrus Pathogen Phytophthora citrophthora.</title>
        <authorList>
            <person name="Moller H."/>
            <person name="Coetzee B."/>
            <person name="Rose L.J."/>
            <person name="Van Niekerk J.M."/>
        </authorList>
    </citation>
    <scope>NUCLEOTIDE SEQUENCE</scope>
    <source>
        <strain evidence="1">STE-U-9442</strain>
    </source>
</reference>
<evidence type="ECO:0000313" key="3">
    <source>
        <dbReference type="Proteomes" id="UP001259832"/>
    </source>
</evidence>
<evidence type="ECO:0008006" key="4">
    <source>
        <dbReference type="Google" id="ProtNLM"/>
    </source>
</evidence>
<accession>A0AAD9GM31</accession>
<organism evidence="1 3">
    <name type="scientific">Phytophthora citrophthora</name>
    <dbReference type="NCBI Taxonomy" id="4793"/>
    <lineage>
        <taxon>Eukaryota</taxon>
        <taxon>Sar</taxon>
        <taxon>Stramenopiles</taxon>
        <taxon>Oomycota</taxon>
        <taxon>Peronosporomycetes</taxon>
        <taxon>Peronosporales</taxon>
        <taxon>Peronosporaceae</taxon>
        <taxon>Phytophthora</taxon>
    </lineage>
</organism>
<dbReference type="EMBL" id="JASMQC010000013">
    <property type="protein sequence ID" value="KAK1940924.1"/>
    <property type="molecule type" value="Genomic_DNA"/>
</dbReference>